<keyword evidence="9" id="KW-0472">Membrane</keyword>
<evidence type="ECO:0000256" key="7">
    <source>
        <dbReference type="ARBA" id="ARBA00022840"/>
    </source>
</evidence>
<evidence type="ECO:0000256" key="5">
    <source>
        <dbReference type="ARBA" id="ARBA00022692"/>
    </source>
</evidence>
<dbReference type="GO" id="GO:0004674">
    <property type="term" value="F:protein serine/threonine kinase activity"/>
    <property type="evidence" value="ECO:0007669"/>
    <property type="project" value="UniProtKB-KW"/>
</dbReference>
<dbReference type="AlphaFoldDB" id="A0A427AIR3"/>
<dbReference type="GO" id="GO:0005886">
    <property type="term" value="C:plasma membrane"/>
    <property type="evidence" value="ECO:0007669"/>
    <property type="project" value="UniProtKB-SubCell"/>
</dbReference>
<evidence type="ECO:0000256" key="4">
    <source>
        <dbReference type="ARBA" id="ARBA00022679"/>
    </source>
</evidence>
<evidence type="ECO:0000256" key="10">
    <source>
        <dbReference type="ARBA" id="ARBA00047899"/>
    </source>
</evidence>
<sequence length="76" mass="8169">MSRALDEGNHDAFVDPEVGDDYDYKVMGRAIACAAACTRHSARLRPRMSQTLIRALEGGASVDELSAGAATWSERA</sequence>
<dbReference type="PANTHER" id="PTHR47982">
    <property type="entry name" value="PROLINE-RICH RECEPTOR-LIKE PROTEIN KINASE PERK4"/>
    <property type="match status" value="1"/>
</dbReference>
<accession>A0A427AIR3</accession>
<keyword evidence="3" id="KW-0723">Serine/threonine-protein kinase</keyword>
<keyword evidence="5" id="KW-0812">Transmembrane</keyword>
<protein>
    <recommendedName>
        <fullName evidence="2">non-specific serine/threonine protein kinase</fullName>
        <ecNumber evidence="2">2.7.11.1</ecNumber>
    </recommendedName>
</protein>
<keyword evidence="3" id="KW-0418">Kinase</keyword>
<evidence type="ECO:0000256" key="8">
    <source>
        <dbReference type="ARBA" id="ARBA00022989"/>
    </source>
</evidence>
<comment type="caution">
    <text evidence="12">The sequence shown here is derived from an EMBL/GenBank/DDBJ whole genome shotgun (WGS) entry which is preliminary data.</text>
</comment>
<dbReference type="Proteomes" id="UP000287651">
    <property type="component" value="Unassembled WGS sequence"/>
</dbReference>
<comment type="catalytic activity">
    <reaction evidence="10">
        <text>L-threonyl-[protein] + ATP = O-phospho-L-threonyl-[protein] + ADP + H(+)</text>
        <dbReference type="Rhea" id="RHEA:46608"/>
        <dbReference type="Rhea" id="RHEA-COMP:11060"/>
        <dbReference type="Rhea" id="RHEA-COMP:11605"/>
        <dbReference type="ChEBI" id="CHEBI:15378"/>
        <dbReference type="ChEBI" id="CHEBI:30013"/>
        <dbReference type="ChEBI" id="CHEBI:30616"/>
        <dbReference type="ChEBI" id="CHEBI:61977"/>
        <dbReference type="ChEBI" id="CHEBI:456216"/>
        <dbReference type="EC" id="2.7.11.1"/>
    </reaction>
</comment>
<evidence type="ECO:0000256" key="1">
    <source>
        <dbReference type="ARBA" id="ARBA00004162"/>
    </source>
</evidence>
<evidence type="ECO:0000256" key="6">
    <source>
        <dbReference type="ARBA" id="ARBA00022741"/>
    </source>
</evidence>
<evidence type="ECO:0000256" key="3">
    <source>
        <dbReference type="ARBA" id="ARBA00022527"/>
    </source>
</evidence>
<keyword evidence="6" id="KW-0547">Nucleotide-binding</keyword>
<comment type="catalytic activity">
    <reaction evidence="11">
        <text>L-seryl-[protein] + ATP = O-phospho-L-seryl-[protein] + ADP + H(+)</text>
        <dbReference type="Rhea" id="RHEA:17989"/>
        <dbReference type="Rhea" id="RHEA-COMP:9863"/>
        <dbReference type="Rhea" id="RHEA-COMP:11604"/>
        <dbReference type="ChEBI" id="CHEBI:15378"/>
        <dbReference type="ChEBI" id="CHEBI:29999"/>
        <dbReference type="ChEBI" id="CHEBI:30616"/>
        <dbReference type="ChEBI" id="CHEBI:83421"/>
        <dbReference type="ChEBI" id="CHEBI:456216"/>
        <dbReference type="EC" id="2.7.11.1"/>
    </reaction>
</comment>
<dbReference type="EMBL" id="AMZH03002276">
    <property type="protein sequence ID" value="RRT76153.1"/>
    <property type="molecule type" value="Genomic_DNA"/>
</dbReference>
<dbReference type="EC" id="2.7.11.1" evidence="2"/>
<dbReference type="GO" id="GO:0005524">
    <property type="term" value="F:ATP binding"/>
    <property type="evidence" value="ECO:0007669"/>
    <property type="project" value="UniProtKB-KW"/>
</dbReference>
<dbReference type="InterPro" id="IPR047117">
    <property type="entry name" value="PERK1-13-like"/>
</dbReference>
<proteinExistence type="predicted"/>
<name>A0A427AIR3_ENSVE</name>
<dbReference type="PANTHER" id="PTHR47982:SF35">
    <property type="entry name" value="PROLINE-RICH RECEPTOR-LIKE PROTEIN KINASE PERK1-RELATED"/>
    <property type="match status" value="1"/>
</dbReference>
<keyword evidence="7" id="KW-0067">ATP-binding</keyword>
<comment type="subcellular location">
    <subcellularLocation>
        <location evidence="1">Cell membrane</location>
        <topology evidence="1">Single-pass membrane protein</topology>
    </subcellularLocation>
</comment>
<evidence type="ECO:0000256" key="9">
    <source>
        <dbReference type="ARBA" id="ARBA00023136"/>
    </source>
</evidence>
<evidence type="ECO:0000256" key="2">
    <source>
        <dbReference type="ARBA" id="ARBA00012513"/>
    </source>
</evidence>
<organism evidence="12 13">
    <name type="scientific">Ensete ventricosum</name>
    <name type="common">Abyssinian banana</name>
    <name type="synonym">Musa ensete</name>
    <dbReference type="NCBI Taxonomy" id="4639"/>
    <lineage>
        <taxon>Eukaryota</taxon>
        <taxon>Viridiplantae</taxon>
        <taxon>Streptophyta</taxon>
        <taxon>Embryophyta</taxon>
        <taxon>Tracheophyta</taxon>
        <taxon>Spermatophyta</taxon>
        <taxon>Magnoliopsida</taxon>
        <taxon>Liliopsida</taxon>
        <taxon>Zingiberales</taxon>
        <taxon>Musaceae</taxon>
        <taxon>Ensete</taxon>
    </lineage>
</organism>
<evidence type="ECO:0000313" key="13">
    <source>
        <dbReference type="Proteomes" id="UP000287651"/>
    </source>
</evidence>
<evidence type="ECO:0000256" key="11">
    <source>
        <dbReference type="ARBA" id="ARBA00048679"/>
    </source>
</evidence>
<reference evidence="12 13" key="1">
    <citation type="journal article" date="2014" name="Agronomy (Basel)">
        <title>A Draft Genome Sequence for Ensete ventricosum, the Drought-Tolerant Tree Against Hunger.</title>
        <authorList>
            <person name="Harrison J."/>
            <person name="Moore K.A."/>
            <person name="Paszkiewicz K."/>
            <person name="Jones T."/>
            <person name="Grant M."/>
            <person name="Ambacheew D."/>
            <person name="Muzemil S."/>
            <person name="Studholme D.J."/>
        </authorList>
    </citation>
    <scope>NUCLEOTIDE SEQUENCE [LARGE SCALE GENOMIC DNA]</scope>
</reference>
<keyword evidence="8" id="KW-1133">Transmembrane helix</keyword>
<gene>
    <name evidence="12" type="ORF">B296_00023422</name>
</gene>
<evidence type="ECO:0000313" key="12">
    <source>
        <dbReference type="EMBL" id="RRT76153.1"/>
    </source>
</evidence>
<keyword evidence="4" id="KW-0808">Transferase</keyword>